<dbReference type="RefSeq" id="WP_140991208.1">
    <property type="nucleotide sequence ID" value="NZ_VHIQ01000007.1"/>
</dbReference>
<protein>
    <recommendedName>
        <fullName evidence="2">site-specific DNA-methyltransferase (adenine-specific)</fullName>
        <ecNumber evidence="2">2.1.1.72</ecNumber>
    </recommendedName>
</protein>
<evidence type="ECO:0000259" key="10">
    <source>
        <dbReference type="Pfam" id="PF12161"/>
    </source>
</evidence>
<keyword evidence="12" id="KW-1185">Reference proteome</keyword>
<comment type="catalytic activity">
    <reaction evidence="7">
        <text>a 2'-deoxyadenosine in DNA + S-adenosyl-L-methionine = an N(6)-methyl-2'-deoxyadenosine in DNA + S-adenosyl-L-homocysteine + H(+)</text>
        <dbReference type="Rhea" id="RHEA:15197"/>
        <dbReference type="Rhea" id="RHEA-COMP:12418"/>
        <dbReference type="Rhea" id="RHEA-COMP:12419"/>
        <dbReference type="ChEBI" id="CHEBI:15378"/>
        <dbReference type="ChEBI" id="CHEBI:57856"/>
        <dbReference type="ChEBI" id="CHEBI:59789"/>
        <dbReference type="ChEBI" id="CHEBI:90615"/>
        <dbReference type="ChEBI" id="CHEBI:90616"/>
        <dbReference type="EC" id="2.1.1.72"/>
    </reaction>
</comment>
<evidence type="ECO:0000256" key="6">
    <source>
        <dbReference type="ARBA" id="ARBA00022747"/>
    </source>
</evidence>
<evidence type="ECO:0000313" key="12">
    <source>
        <dbReference type="Proteomes" id="UP000317332"/>
    </source>
</evidence>
<comment type="similarity">
    <text evidence="1">Belongs to the N(4)/N(6)-methyltransferase family.</text>
</comment>
<name>A0A506PHU2_9FLAO</name>
<evidence type="ECO:0000256" key="8">
    <source>
        <dbReference type="SAM" id="Coils"/>
    </source>
</evidence>
<evidence type="ECO:0000256" key="1">
    <source>
        <dbReference type="ARBA" id="ARBA00006594"/>
    </source>
</evidence>
<evidence type="ECO:0000256" key="3">
    <source>
        <dbReference type="ARBA" id="ARBA00022603"/>
    </source>
</evidence>
<dbReference type="GO" id="GO:0008170">
    <property type="term" value="F:N-methyltransferase activity"/>
    <property type="evidence" value="ECO:0007669"/>
    <property type="project" value="InterPro"/>
</dbReference>
<dbReference type="Gene3D" id="1.20.1260.30">
    <property type="match status" value="1"/>
</dbReference>
<dbReference type="OrthoDB" id="9814572at2"/>
<dbReference type="InterPro" id="IPR051537">
    <property type="entry name" value="DNA_Adenine_Mtase"/>
</dbReference>
<evidence type="ECO:0000256" key="2">
    <source>
        <dbReference type="ARBA" id="ARBA00011900"/>
    </source>
</evidence>
<gene>
    <name evidence="11" type="ORF">FJ651_14090</name>
</gene>
<proteinExistence type="inferred from homology"/>
<dbReference type="AlphaFoldDB" id="A0A506PHU2"/>
<feature type="coiled-coil region" evidence="8">
    <location>
        <begin position="515"/>
        <end position="542"/>
    </location>
</feature>
<dbReference type="InterPro" id="IPR003356">
    <property type="entry name" value="DNA_methylase_A-5"/>
</dbReference>
<reference evidence="11 12" key="1">
    <citation type="submission" date="2019-06" db="EMBL/GenBank/DDBJ databases">
        <title>Flavobacteriaceae Paucihalobacterium erythroidium CWB-1, complete genome.</title>
        <authorList>
            <person name="Wu S."/>
        </authorList>
    </citation>
    <scope>NUCLEOTIDE SEQUENCE [LARGE SCALE GENOMIC DNA]</scope>
    <source>
        <strain evidence="11 12">CWB-1</strain>
    </source>
</reference>
<dbReference type="Gene3D" id="3.40.50.150">
    <property type="entry name" value="Vaccinia Virus protein VP39"/>
    <property type="match status" value="1"/>
</dbReference>
<evidence type="ECO:0000256" key="5">
    <source>
        <dbReference type="ARBA" id="ARBA00022691"/>
    </source>
</evidence>
<dbReference type="InterPro" id="IPR004546">
    <property type="entry name" value="Restrct_endonuc_T1M"/>
</dbReference>
<dbReference type="GO" id="GO:0009007">
    <property type="term" value="F:site-specific DNA-methyltransferase (adenine-specific) activity"/>
    <property type="evidence" value="ECO:0007669"/>
    <property type="project" value="UniProtKB-EC"/>
</dbReference>
<dbReference type="InterPro" id="IPR029063">
    <property type="entry name" value="SAM-dependent_MTases_sf"/>
</dbReference>
<organism evidence="11 12">
    <name type="scientific">Paucihalobacter ruber</name>
    <dbReference type="NCBI Taxonomy" id="2567861"/>
    <lineage>
        <taxon>Bacteria</taxon>
        <taxon>Pseudomonadati</taxon>
        <taxon>Bacteroidota</taxon>
        <taxon>Flavobacteriia</taxon>
        <taxon>Flavobacteriales</taxon>
        <taxon>Flavobacteriaceae</taxon>
        <taxon>Paucihalobacter</taxon>
    </lineage>
</organism>
<dbReference type="PANTHER" id="PTHR42933:SF1">
    <property type="entry name" value="SITE-SPECIFIC DNA-METHYLTRANSFERASE (ADENINE-SPECIFIC)"/>
    <property type="match status" value="1"/>
</dbReference>
<dbReference type="Pfam" id="PF12161">
    <property type="entry name" value="HsdM_N"/>
    <property type="match status" value="1"/>
</dbReference>
<dbReference type="PRINTS" id="PR00507">
    <property type="entry name" value="N12N6MTFRASE"/>
</dbReference>
<feature type="domain" description="DNA methylase adenine-specific" evidence="9">
    <location>
        <begin position="179"/>
        <end position="507"/>
    </location>
</feature>
<dbReference type="EC" id="2.1.1.72" evidence="2"/>
<evidence type="ECO:0000256" key="4">
    <source>
        <dbReference type="ARBA" id="ARBA00022679"/>
    </source>
</evidence>
<dbReference type="PROSITE" id="PS00092">
    <property type="entry name" value="N6_MTASE"/>
    <property type="match status" value="1"/>
</dbReference>
<feature type="domain" description="N6 adenine-specific DNA methyltransferase N-terminal" evidence="10">
    <location>
        <begin position="10"/>
        <end position="169"/>
    </location>
</feature>
<evidence type="ECO:0000313" key="11">
    <source>
        <dbReference type="EMBL" id="TPV31940.1"/>
    </source>
</evidence>
<evidence type="ECO:0000256" key="7">
    <source>
        <dbReference type="ARBA" id="ARBA00047942"/>
    </source>
</evidence>
<dbReference type="InterPro" id="IPR022749">
    <property type="entry name" value="D12N6_MeTrfase_N"/>
</dbReference>
<dbReference type="PANTHER" id="PTHR42933">
    <property type="entry name" value="SLR6095 PROTEIN"/>
    <property type="match status" value="1"/>
</dbReference>
<keyword evidence="5" id="KW-0949">S-adenosyl-L-methionine</keyword>
<dbReference type="InterPro" id="IPR002052">
    <property type="entry name" value="DNA_methylase_N6_adenine_CS"/>
</dbReference>
<dbReference type="GO" id="GO:0003677">
    <property type="term" value="F:DNA binding"/>
    <property type="evidence" value="ECO:0007669"/>
    <property type="project" value="InterPro"/>
</dbReference>
<keyword evidence="6" id="KW-0680">Restriction system</keyword>
<dbReference type="InterPro" id="IPR038333">
    <property type="entry name" value="T1MK-like_N_sf"/>
</dbReference>
<dbReference type="NCBIfam" id="TIGR00497">
    <property type="entry name" value="hsdM"/>
    <property type="match status" value="1"/>
</dbReference>
<evidence type="ECO:0000259" key="9">
    <source>
        <dbReference type="Pfam" id="PF02384"/>
    </source>
</evidence>
<keyword evidence="3 11" id="KW-0489">Methyltransferase</keyword>
<dbReference type="EMBL" id="VHIQ01000007">
    <property type="protein sequence ID" value="TPV31940.1"/>
    <property type="molecule type" value="Genomic_DNA"/>
</dbReference>
<dbReference type="SUPFAM" id="SSF53335">
    <property type="entry name" value="S-adenosyl-L-methionine-dependent methyltransferases"/>
    <property type="match status" value="1"/>
</dbReference>
<dbReference type="Proteomes" id="UP000317332">
    <property type="component" value="Unassembled WGS sequence"/>
</dbReference>
<keyword evidence="4 11" id="KW-0808">Transferase</keyword>
<accession>A0A506PHU2</accession>
<keyword evidence="8" id="KW-0175">Coiled coil</keyword>
<dbReference type="Pfam" id="PF02384">
    <property type="entry name" value="N6_Mtase"/>
    <property type="match status" value="1"/>
</dbReference>
<dbReference type="GO" id="GO:0032259">
    <property type="term" value="P:methylation"/>
    <property type="evidence" value="ECO:0007669"/>
    <property type="project" value="UniProtKB-KW"/>
</dbReference>
<comment type="caution">
    <text evidence="11">The sequence shown here is derived from an EMBL/GenBank/DDBJ whole genome shotgun (WGS) entry which is preliminary data.</text>
</comment>
<sequence>MTAKQKQEELGKTLWEIANNLRGAMNADDFRDYMLSFLFLRYLSDNYEASVQKELGSDYPKLEANDKRTPLSIWYKANPSDVVEFEKQMRRKVHYVIEPQYLWSSISELARTQHEDLLKTLQKGFKYIENESFESAFKGLFSEINLDSEKLGKNYEARNEKLCIIITKIAEGISGFSTDSDTLGDAYEYLIGQFAAGSGKKAGEFYTPQEISSILSEIVTLDSQNPKAGKKKKLNKVLDFACGSGSLLLNVKNKIEDQPGGGSISRIYGQEKNITTYNLARMNMLLHGVKDSEFEIFHGDTLKNDWDILNEMNPAKKVEFDAIVANPPFSLRWDASEAMNEDFRFKNYGLAPKSAADFAFLLHGFHYLSEEGTMAIILPHGVLFRGGAEQSIRKKLLKDNNIDTVIGLPSNLFFSTGIPVCILVLKKCKKEDDVLFINASEHYKKEKRQNVLRDGDGTKDHPNDILKIVDTYQNRPEKLERYARRVPMSEIVDNDYNLNISRYVSTAIAEPIIDLEEVNEKLTEIEKKATKSRNEHNEYLKQLGLKTI</sequence>
<dbReference type="GO" id="GO:0009307">
    <property type="term" value="P:DNA restriction-modification system"/>
    <property type="evidence" value="ECO:0007669"/>
    <property type="project" value="UniProtKB-KW"/>
</dbReference>